<dbReference type="Pfam" id="PF13635">
    <property type="entry name" value="DUF4143"/>
    <property type="match status" value="1"/>
</dbReference>
<dbReference type="EMBL" id="QFZK01000008">
    <property type="protein sequence ID" value="RFO96342.1"/>
    <property type="molecule type" value="Genomic_DNA"/>
</dbReference>
<evidence type="ECO:0000313" key="3">
    <source>
        <dbReference type="EMBL" id="RFO96342.1"/>
    </source>
</evidence>
<feature type="domain" description="AAA" evidence="1">
    <location>
        <begin position="17"/>
        <end position="138"/>
    </location>
</feature>
<name>A0A3E1RBB3_9BURK</name>
<dbReference type="PANTHER" id="PTHR43566:SF2">
    <property type="entry name" value="DUF4143 DOMAIN-CONTAINING PROTEIN"/>
    <property type="match status" value="1"/>
</dbReference>
<sequence>MHPRHITPLLADALRDTPVVLINGARQSGKSTLAQWAQSGAESTPRRYLTLDDTAVLSAAKSDPAGFVNGLQGPVTLDEVQRAPELFLPIKAAVDRHREPGRFLLTGSADVLLLPGIADSLAGRMEVLSLWPLSTAELADSPTLNRADALFLGDWSALRVPACDKGELIARLVRGGFPEAAARTTPARREAWFQSYVQAILQRDVRDLAHIEQLTEIPNLLQLLATRSGTLLNLAELSRSARLPQTTLKRYFALLEMLFLVVRLPSWERNASKRLVKAPKVFLPDSGLLSYFLADTPQALAARPGLPGASVETFVLAELLKHVAFSNLRLTLWHYRTQNHIEVDFILENRLGQITGIEVKASATVDSKDFKGLRHLQETESAIFQRGIVLYAGREVLPFGDKLWAVPLSIWWADTARPST</sequence>
<dbReference type="Proteomes" id="UP000260665">
    <property type="component" value="Unassembled WGS sequence"/>
</dbReference>
<dbReference type="RefSeq" id="WP_117178107.1">
    <property type="nucleotide sequence ID" value="NZ_QFZK01000008.1"/>
</dbReference>
<dbReference type="AlphaFoldDB" id="A0A3E1RBB3"/>
<reference evidence="3 4" key="1">
    <citation type="submission" date="2018-05" db="EMBL/GenBank/DDBJ databases">
        <title>Rhodoferax soyangensis sp.nov., isolated from an oligotrophic freshwater lake.</title>
        <authorList>
            <person name="Park M."/>
        </authorList>
    </citation>
    <scope>NUCLEOTIDE SEQUENCE [LARGE SCALE GENOMIC DNA]</scope>
    <source>
        <strain evidence="3 4">IMCC26218</strain>
    </source>
</reference>
<evidence type="ECO:0000313" key="4">
    <source>
        <dbReference type="Proteomes" id="UP000260665"/>
    </source>
</evidence>
<protein>
    <submittedName>
        <fullName evidence="3">ATPase</fullName>
    </submittedName>
</protein>
<dbReference type="PANTHER" id="PTHR43566">
    <property type="entry name" value="CONSERVED PROTEIN"/>
    <property type="match status" value="1"/>
</dbReference>
<dbReference type="OrthoDB" id="9771844at2"/>
<dbReference type="Pfam" id="PF13173">
    <property type="entry name" value="AAA_14"/>
    <property type="match status" value="1"/>
</dbReference>
<evidence type="ECO:0000259" key="1">
    <source>
        <dbReference type="Pfam" id="PF13173"/>
    </source>
</evidence>
<keyword evidence="4" id="KW-1185">Reference proteome</keyword>
<feature type="domain" description="DUF4143" evidence="2">
    <location>
        <begin position="202"/>
        <end position="362"/>
    </location>
</feature>
<accession>A0A3E1RBB3</accession>
<comment type="caution">
    <text evidence="3">The sequence shown here is derived from an EMBL/GenBank/DDBJ whole genome shotgun (WGS) entry which is preliminary data.</text>
</comment>
<dbReference type="InterPro" id="IPR027417">
    <property type="entry name" value="P-loop_NTPase"/>
</dbReference>
<dbReference type="InterPro" id="IPR025420">
    <property type="entry name" value="DUF4143"/>
</dbReference>
<evidence type="ECO:0000259" key="2">
    <source>
        <dbReference type="Pfam" id="PF13635"/>
    </source>
</evidence>
<dbReference type="SUPFAM" id="SSF52540">
    <property type="entry name" value="P-loop containing nucleoside triphosphate hydrolases"/>
    <property type="match status" value="1"/>
</dbReference>
<dbReference type="InterPro" id="IPR041682">
    <property type="entry name" value="AAA_14"/>
</dbReference>
<proteinExistence type="predicted"/>
<organism evidence="3 4">
    <name type="scientific">Rhodoferax lacus</name>
    <dbReference type="NCBI Taxonomy" id="2184758"/>
    <lineage>
        <taxon>Bacteria</taxon>
        <taxon>Pseudomonadati</taxon>
        <taxon>Pseudomonadota</taxon>
        <taxon>Betaproteobacteria</taxon>
        <taxon>Burkholderiales</taxon>
        <taxon>Comamonadaceae</taxon>
        <taxon>Rhodoferax</taxon>
    </lineage>
</organism>
<gene>
    <name evidence="3" type="ORF">DIC66_13615</name>
</gene>